<gene>
    <name evidence="5" type="ORF">IPOD504_LOCUS2428</name>
</gene>
<evidence type="ECO:0000313" key="6">
    <source>
        <dbReference type="Proteomes" id="UP000837857"/>
    </source>
</evidence>
<reference evidence="5" key="1">
    <citation type="submission" date="2022-03" db="EMBL/GenBank/DDBJ databases">
        <authorList>
            <person name="Martin H S."/>
        </authorList>
    </citation>
    <scope>NUCLEOTIDE SEQUENCE</scope>
</reference>
<dbReference type="Gene3D" id="2.20.25.240">
    <property type="match status" value="1"/>
</dbReference>
<keyword evidence="3" id="KW-0862">Zinc</keyword>
<keyword evidence="2" id="KW-0863">Zinc-finger</keyword>
<dbReference type="Proteomes" id="UP000837857">
    <property type="component" value="Chromosome 12"/>
</dbReference>
<evidence type="ECO:0000256" key="3">
    <source>
        <dbReference type="ARBA" id="ARBA00022833"/>
    </source>
</evidence>
<feature type="non-terminal residue" evidence="5">
    <location>
        <position position="1"/>
    </location>
</feature>
<evidence type="ECO:0000259" key="4">
    <source>
        <dbReference type="Pfam" id="PF04500"/>
    </source>
</evidence>
<keyword evidence="6" id="KW-1185">Reference proteome</keyword>
<dbReference type="InterPro" id="IPR007588">
    <property type="entry name" value="Znf_FLYWCH"/>
</dbReference>
<name>A0ABN8HVR1_9NEOP</name>
<feature type="domain" description="FLYWCH-type" evidence="4">
    <location>
        <begin position="11"/>
        <end position="70"/>
    </location>
</feature>
<dbReference type="Pfam" id="PF04500">
    <property type="entry name" value="FLYWCH"/>
    <property type="match status" value="1"/>
</dbReference>
<proteinExistence type="predicted"/>
<sequence>MSRWWGRGPYFVTTSRGARILCIGGFKFRRHRDAGPKTRWYCSTHHGRGCSAALFTIDDRIIKCNNVHTHARI</sequence>
<evidence type="ECO:0000313" key="5">
    <source>
        <dbReference type="EMBL" id="CAH2040265.1"/>
    </source>
</evidence>
<protein>
    <recommendedName>
        <fullName evidence="4">FLYWCH-type domain-containing protein</fullName>
    </recommendedName>
</protein>
<evidence type="ECO:0000256" key="2">
    <source>
        <dbReference type="ARBA" id="ARBA00022771"/>
    </source>
</evidence>
<dbReference type="EMBL" id="OW152824">
    <property type="protein sequence ID" value="CAH2040265.1"/>
    <property type="molecule type" value="Genomic_DNA"/>
</dbReference>
<organism evidence="5 6">
    <name type="scientific">Iphiclides podalirius</name>
    <name type="common">scarce swallowtail</name>
    <dbReference type="NCBI Taxonomy" id="110791"/>
    <lineage>
        <taxon>Eukaryota</taxon>
        <taxon>Metazoa</taxon>
        <taxon>Ecdysozoa</taxon>
        <taxon>Arthropoda</taxon>
        <taxon>Hexapoda</taxon>
        <taxon>Insecta</taxon>
        <taxon>Pterygota</taxon>
        <taxon>Neoptera</taxon>
        <taxon>Endopterygota</taxon>
        <taxon>Lepidoptera</taxon>
        <taxon>Glossata</taxon>
        <taxon>Ditrysia</taxon>
        <taxon>Papilionoidea</taxon>
        <taxon>Papilionidae</taxon>
        <taxon>Papilioninae</taxon>
        <taxon>Iphiclides</taxon>
    </lineage>
</organism>
<keyword evidence="1" id="KW-0479">Metal-binding</keyword>
<evidence type="ECO:0000256" key="1">
    <source>
        <dbReference type="ARBA" id="ARBA00022723"/>
    </source>
</evidence>
<accession>A0ABN8HVR1</accession>